<protein>
    <recommendedName>
        <fullName evidence="3">DUF4126 domain-containing protein</fullName>
    </recommendedName>
</protein>
<keyword evidence="2" id="KW-1133">Transmembrane helix</keyword>
<evidence type="ECO:0000256" key="2">
    <source>
        <dbReference type="SAM" id="Phobius"/>
    </source>
</evidence>
<keyword evidence="2" id="KW-0472">Membrane</keyword>
<feature type="transmembrane region" description="Helical" evidence="2">
    <location>
        <begin position="98"/>
        <end position="120"/>
    </location>
</feature>
<accession>A0ABQ0YSP7</accession>
<keyword evidence="5" id="KW-1185">Reference proteome</keyword>
<keyword evidence="2" id="KW-0812">Transmembrane</keyword>
<dbReference type="Pfam" id="PF13548">
    <property type="entry name" value="DUF4126"/>
    <property type="match status" value="1"/>
</dbReference>
<comment type="caution">
    <text evidence="4">The sequence shown here is derived from an EMBL/GenBank/DDBJ whole genome shotgun (WGS) entry which is preliminary data.</text>
</comment>
<evidence type="ECO:0000259" key="3">
    <source>
        <dbReference type="Pfam" id="PF13548"/>
    </source>
</evidence>
<evidence type="ECO:0000256" key="1">
    <source>
        <dbReference type="SAM" id="MobiDB-lite"/>
    </source>
</evidence>
<sequence length="240" mass="24218">MGDVTPPKVRAFGDFGTCSRGASPRRERRAGAPARPGSVPDVGGDPYTPAMDTWLLAALLGLGLAAATGLRTFLPLLMLGTAVHFGLFGIALNESMQWVGSTGALAALAIATVVEIGADLVPLVDNVLSAVATVVRPVAGALAAWAAFADLDPAMAALAGIVVGAPTAMAVSTVQTGTRAASTVTTAGLGNPALSLLDDLLSFVTSLIALVVPLLVVPLLAGFAWAVHRGYRGLSRLRTG</sequence>
<gene>
    <name evidence="4" type="ORF">RAJCM14343_4828</name>
</gene>
<name>A0ABQ0YSP7_9NOCA</name>
<evidence type="ECO:0000313" key="4">
    <source>
        <dbReference type="EMBL" id="GES39555.1"/>
    </source>
</evidence>
<feature type="region of interest" description="Disordered" evidence="1">
    <location>
        <begin position="13"/>
        <end position="43"/>
    </location>
</feature>
<reference evidence="4 5" key="1">
    <citation type="journal article" date="2018" name="Biodegradation">
        <title>1,4-Dioxane degradation characteristics of Rhodococcus aetherivorans JCM 14343.</title>
        <authorList>
            <person name="Inoue D."/>
            <person name="Tsunoda T."/>
            <person name="Yamamoto N."/>
            <person name="Ike M."/>
            <person name="Sei K."/>
        </authorList>
    </citation>
    <scope>NUCLEOTIDE SEQUENCE [LARGE SCALE GENOMIC DNA]</scope>
    <source>
        <strain evidence="4 5">JCM 14343</strain>
    </source>
</reference>
<dbReference type="InterPro" id="IPR025196">
    <property type="entry name" value="DUF4126"/>
</dbReference>
<dbReference type="Proteomes" id="UP000325466">
    <property type="component" value="Unassembled WGS sequence"/>
</dbReference>
<organism evidence="4 5">
    <name type="scientific">Rhodococcus aetherivorans</name>
    <dbReference type="NCBI Taxonomy" id="191292"/>
    <lineage>
        <taxon>Bacteria</taxon>
        <taxon>Bacillati</taxon>
        <taxon>Actinomycetota</taxon>
        <taxon>Actinomycetes</taxon>
        <taxon>Mycobacteriales</taxon>
        <taxon>Nocardiaceae</taxon>
        <taxon>Rhodococcus</taxon>
    </lineage>
</organism>
<feature type="domain" description="DUF4126" evidence="3">
    <location>
        <begin position="59"/>
        <end position="229"/>
    </location>
</feature>
<feature type="transmembrane region" description="Helical" evidence="2">
    <location>
        <begin position="127"/>
        <end position="148"/>
    </location>
</feature>
<feature type="transmembrane region" description="Helical" evidence="2">
    <location>
        <begin position="73"/>
        <end position="92"/>
    </location>
</feature>
<proteinExistence type="predicted"/>
<dbReference type="EMBL" id="BLAH01000124">
    <property type="protein sequence ID" value="GES39555.1"/>
    <property type="molecule type" value="Genomic_DNA"/>
</dbReference>
<feature type="transmembrane region" description="Helical" evidence="2">
    <location>
        <begin position="200"/>
        <end position="227"/>
    </location>
</feature>
<evidence type="ECO:0000313" key="5">
    <source>
        <dbReference type="Proteomes" id="UP000325466"/>
    </source>
</evidence>